<dbReference type="RefSeq" id="WP_122197252.1">
    <property type="nucleotide sequence ID" value="NZ_JBHSKC010000006.1"/>
</dbReference>
<dbReference type="InterPro" id="IPR005311">
    <property type="entry name" value="PBP_dimer"/>
</dbReference>
<protein>
    <recommendedName>
        <fullName evidence="9">Penicillin-binding protein</fullName>
    </recommendedName>
</protein>
<dbReference type="GO" id="GO:0071972">
    <property type="term" value="F:peptidoglycan L,D-transpeptidase activity"/>
    <property type="evidence" value="ECO:0007669"/>
    <property type="project" value="TreeGrafter"/>
</dbReference>
<dbReference type="GO" id="GO:0005886">
    <property type="term" value="C:plasma membrane"/>
    <property type="evidence" value="ECO:0007669"/>
    <property type="project" value="TreeGrafter"/>
</dbReference>
<proteinExistence type="inferred from homology"/>
<feature type="domain" description="Penicillin-binding protein transpeptidase" evidence="4">
    <location>
        <begin position="270"/>
        <end position="547"/>
    </location>
</feature>
<feature type="domain" description="Penicillin-binding protein dimerisation" evidence="5">
    <location>
        <begin position="172"/>
        <end position="235"/>
    </location>
</feature>
<gene>
    <name evidence="7" type="ORF">EBO15_26970</name>
</gene>
<dbReference type="InterPro" id="IPR001460">
    <property type="entry name" value="PCN-bd_Tpept"/>
</dbReference>
<feature type="domain" description="NTF2-like N-terminal transpeptidase" evidence="6">
    <location>
        <begin position="34"/>
        <end position="143"/>
    </location>
</feature>
<evidence type="ECO:0000259" key="5">
    <source>
        <dbReference type="Pfam" id="PF03717"/>
    </source>
</evidence>
<name>A0A3M2LSP6_9ACTN</name>
<dbReference type="AlphaFoldDB" id="A0A3M2LSP6"/>
<organism evidence="7 8">
    <name type="scientific">Actinomadura harenae</name>
    <dbReference type="NCBI Taxonomy" id="2483351"/>
    <lineage>
        <taxon>Bacteria</taxon>
        <taxon>Bacillati</taxon>
        <taxon>Actinomycetota</taxon>
        <taxon>Actinomycetes</taxon>
        <taxon>Streptosporangiales</taxon>
        <taxon>Thermomonosporaceae</taxon>
        <taxon>Actinomadura</taxon>
    </lineage>
</organism>
<keyword evidence="8" id="KW-1185">Reference proteome</keyword>
<dbReference type="InterPro" id="IPR007887">
    <property type="entry name" value="MecA_N"/>
</dbReference>
<dbReference type="Gene3D" id="3.90.1310.10">
    <property type="entry name" value="Penicillin-binding protein 2a (Domain 2)"/>
    <property type="match status" value="1"/>
</dbReference>
<dbReference type="InterPro" id="IPR012338">
    <property type="entry name" value="Beta-lactam/transpept-like"/>
</dbReference>
<dbReference type="PANTHER" id="PTHR30627:SF24">
    <property type="entry name" value="PENICILLIN-BINDING PROTEIN 4B"/>
    <property type="match status" value="1"/>
</dbReference>
<dbReference type="GO" id="GO:0008658">
    <property type="term" value="F:penicillin binding"/>
    <property type="evidence" value="ECO:0007669"/>
    <property type="project" value="InterPro"/>
</dbReference>
<comment type="similarity">
    <text evidence="2">Belongs to the transpeptidase family.</text>
</comment>
<dbReference type="Pfam" id="PF00905">
    <property type="entry name" value="Transpeptidase"/>
    <property type="match status" value="1"/>
</dbReference>
<dbReference type="SUPFAM" id="SSF56601">
    <property type="entry name" value="beta-lactamase/transpeptidase-like"/>
    <property type="match status" value="1"/>
</dbReference>
<evidence type="ECO:0000256" key="1">
    <source>
        <dbReference type="ARBA" id="ARBA00004370"/>
    </source>
</evidence>
<sequence>MTRSRWAAVAAAVTAVVLVGAGGFWLLGGGGDGPEGTAGRFTAAWSKGDYAAMRDLTANAPADFTTRLARQRGDLGATAQEYTVASVGKPKGGEAGGAYSARLTLAGGRTWSYDGTLGFTKSGGTWKVDWAPGLLYPALKEGQRLSAARAWPSRGTIGYADGSSMEGSPSGSVQQIVGPVGPAADEVAKGLGAPYRKGDPVGVDGLNKQYEKRLAGTPALTVQIVDASGKPVSTIKRFGGQDGRPLRTTIDARTQKAAGQALSSADKPASLVALRPSTGEILAIANKPGGLNRALLGRYPPGSTFKVVTAAALVAGGMDAGTPVPCPATINVGGRTFKNYQHESFGTVPLRDAFAHSCNTTFAQLAVERLGRKRLTEVARQFGFDAPIVGGLPAVRAAFPGAKDDTAFAAEAFGQGEVLTSPLNMASVAGAAADGTWRTPRIVPADLASQAADAGGRRPEPPHRLDPAIKTALHSLMPAVVTEGTANGVDFPSGTAGKTGTAEFGGGDDPPTHAWFIGYRGDLAFAVIVEGGGTGAEAAAPIAATFLKAVS</sequence>
<evidence type="ECO:0000259" key="4">
    <source>
        <dbReference type="Pfam" id="PF00905"/>
    </source>
</evidence>
<evidence type="ECO:0000313" key="8">
    <source>
        <dbReference type="Proteomes" id="UP000282674"/>
    </source>
</evidence>
<reference evidence="7 8" key="1">
    <citation type="submission" date="2018-10" db="EMBL/GenBank/DDBJ databases">
        <title>Isolation from soil.</title>
        <authorList>
            <person name="Hu J."/>
        </authorList>
    </citation>
    <scope>NUCLEOTIDE SEQUENCE [LARGE SCALE GENOMIC DNA]</scope>
    <source>
        <strain evidence="7 8">NEAU-Ht49</strain>
    </source>
</reference>
<dbReference type="GO" id="GO:0071555">
    <property type="term" value="P:cell wall organization"/>
    <property type="evidence" value="ECO:0007669"/>
    <property type="project" value="TreeGrafter"/>
</dbReference>
<comment type="caution">
    <text evidence="7">The sequence shown here is derived from an EMBL/GenBank/DDBJ whole genome shotgun (WGS) entry which is preliminary data.</text>
</comment>
<evidence type="ECO:0008006" key="9">
    <source>
        <dbReference type="Google" id="ProtNLM"/>
    </source>
</evidence>
<dbReference type="Gene3D" id="3.10.450.100">
    <property type="entry name" value="NTF2-like, domain 1"/>
    <property type="match status" value="1"/>
</dbReference>
<dbReference type="OrthoDB" id="5241017at2"/>
<dbReference type="Pfam" id="PF05223">
    <property type="entry name" value="MecA_N"/>
    <property type="match status" value="1"/>
</dbReference>
<evidence type="ECO:0000313" key="7">
    <source>
        <dbReference type="EMBL" id="RMI40272.1"/>
    </source>
</evidence>
<accession>A0A3M2LSP6</accession>
<dbReference type="Pfam" id="PF03717">
    <property type="entry name" value="PBP_dimer"/>
    <property type="match status" value="1"/>
</dbReference>
<dbReference type="PANTHER" id="PTHR30627">
    <property type="entry name" value="PEPTIDOGLYCAN D,D-TRANSPEPTIDASE"/>
    <property type="match status" value="1"/>
</dbReference>
<comment type="subcellular location">
    <subcellularLocation>
        <location evidence="1">Membrane</location>
    </subcellularLocation>
</comment>
<dbReference type="InterPro" id="IPR032710">
    <property type="entry name" value="NTF2-like_dom_sf"/>
</dbReference>
<dbReference type="GO" id="GO:0046677">
    <property type="term" value="P:response to antibiotic"/>
    <property type="evidence" value="ECO:0007669"/>
    <property type="project" value="InterPro"/>
</dbReference>
<dbReference type="Gene3D" id="3.40.710.10">
    <property type="entry name" value="DD-peptidase/beta-lactamase superfamily"/>
    <property type="match status" value="1"/>
</dbReference>
<evidence type="ECO:0000256" key="2">
    <source>
        <dbReference type="ARBA" id="ARBA00007171"/>
    </source>
</evidence>
<dbReference type="SUPFAM" id="SSF54427">
    <property type="entry name" value="NTF2-like"/>
    <property type="match status" value="1"/>
</dbReference>
<evidence type="ECO:0000259" key="6">
    <source>
        <dbReference type="Pfam" id="PF05223"/>
    </source>
</evidence>
<dbReference type="Proteomes" id="UP000282674">
    <property type="component" value="Unassembled WGS sequence"/>
</dbReference>
<dbReference type="EMBL" id="RFFG01000056">
    <property type="protein sequence ID" value="RMI40272.1"/>
    <property type="molecule type" value="Genomic_DNA"/>
</dbReference>
<keyword evidence="3" id="KW-0472">Membrane</keyword>
<dbReference type="InterPro" id="IPR050515">
    <property type="entry name" value="Beta-lactam/transpept"/>
</dbReference>
<evidence type="ECO:0000256" key="3">
    <source>
        <dbReference type="ARBA" id="ARBA00023136"/>
    </source>
</evidence>